<dbReference type="EC" id="2.7.13.3" evidence="2"/>
<dbReference type="AlphaFoldDB" id="A0A1C7F792"/>
<dbReference type="SUPFAM" id="SSF47384">
    <property type="entry name" value="Homodimeric domain of signal transducing histidine kinase"/>
    <property type="match status" value="1"/>
</dbReference>
<reference evidence="10 11" key="1">
    <citation type="submission" date="2016-07" db="EMBL/GenBank/DDBJ databases">
        <title>Genome sequencing of Vibrio scophthalmi strain VS-05, an isolated from Paralichthys olivaceus.</title>
        <authorList>
            <person name="Han H.-J."/>
        </authorList>
    </citation>
    <scope>NUCLEOTIDE SEQUENCE [LARGE SCALE GENOMIC DNA]</scope>
    <source>
        <strain evidence="10 11">VS-05</strain>
    </source>
</reference>
<dbReference type="InterPro" id="IPR050428">
    <property type="entry name" value="TCS_sensor_his_kinase"/>
</dbReference>
<dbReference type="CDD" id="cd00082">
    <property type="entry name" value="HisKA"/>
    <property type="match status" value="1"/>
</dbReference>
<evidence type="ECO:0000256" key="8">
    <source>
        <dbReference type="SAM" id="Phobius"/>
    </source>
</evidence>
<dbReference type="GeneID" id="96871139"/>
<dbReference type="PROSITE" id="PS50109">
    <property type="entry name" value="HIS_KIN"/>
    <property type="match status" value="1"/>
</dbReference>
<dbReference type="CDD" id="cd00075">
    <property type="entry name" value="HATPase"/>
    <property type="match status" value="1"/>
</dbReference>
<dbReference type="Gene3D" id="1.10.287.130">
    <property type="match status" value="1"/>
</dbReference>
<name>A0A1C7F792_9VIBR</name>
<evidence type="ECO:0000256" key="1">
    <source>
        <dbReference type="ARBA" id="ARBA00000085"/>
    </source>
</evidence>
<dbReference type="InterPro" id="IPR003594">
    <property type="entry name" value="HATPase_dom"/>
</dbReference>
<dbReference type="InterPro" id="IPR003661">
    <property type="entry name" value="HisK_dim/P_dom"/>
</dbReference>
<dbReference type="EMBL" id="CP016414">
    <property type="protein sequence ID" value="ANU35995.1"/>
    <property type="molecule type" value="Genomic_DNA"/>
</dbReference>
<keyword evidence="5 8" id="KW-0812">Transmembrane</keyword>
<dbReference type="PANTHER" id="PTHR45436:SF16">
    <property type="entry name" value="HISTIDINE KINASE"/>
    <property type="match status" value="1"/>
</dbReference>
<dbReference type="GO" id="GO:0000155">
    <property type="term" value="F:phosphorelay sensor kinase activity"/>
    <property type="evidence" value="ECO:0007669"/>
    <property type="project" value="InterPro"/>
</dbReference>
<dbReference type="Gene3D" id="3.30.565.10">
    <property type="entry name" value="Histidine kinase-like ATPase, C-terminal domain"/>
    <property type="match status" value="1"/>
</dbReference>
<proteinExistence type="predicted"/>
<evidence type="ECO:0000259" key="9">
    <source>
        <dbReference type="PROSITE" id="PS50109"/>
    </source>
</evidence>
<organism evidence="10 11">
    <name type="scientific">Vibrio scophthalmi</name>
    <dbReference type="NCBI Taxonomy" id="45658"/>
    <lineage>
        <taxon>Bacteria</taxon>
        <taxon>Pseudomonadati</taxon>
        <taxon>Pseudomonadota</taxon>
        <taxon>Gammaproteobacteria</taxon>
        <taxon>Vibrionales</taxon>
        <taxon>Vibrionaceae</taxon>
        <taxon>Vibrio</taxon>
    </lineage>
</organism>
<keyword evidence="4 10" id="KW-0808">Transferase</keyword>
<dbReference type="SUPFAM" id="SSF55874">
    <property type="entry name" value="ATPase domain of HSP90 chaperone/DNA topoisomerase II/histidine kinase"/>
    <property type="match status" value="1"/>
</dbReference>
<keyword evidence="8" id="KW-0472">Membrane</keyword>
<evidence type="ECO:0000313" key="10">
    <source>
        <dbReference type="EMBL" id="ANU35995.1"/>
    </source>
</evidence>
<dbReference type="InterPro" id="IPR005467">
    <property type="entry name" value="His_kinase_dom"/>
</dbReference>
<keyword evidence="6 10" id="KW-0418">Kinase</keyword>
<dbReference type="RefSeq" id="WP_065545178.1">
    <property type="nucleotide sequence ID" value="NZ_CP016414.1"/>
</dbReference>
<keyword evidence="3" id="KW-0597">Phosphoprotein</keyword>
<evidence type="ECO:0000256" key="3">
    <source>
        <dbReference type="ARBA" id="ARBA00022553"/>
    </source>
</evidence>
<dbReference type="PANTHER" id="PTHR45436">
    <property type="entry name" value="SENSOR HISTIDINE KINASE YKOH"/>
    <property type="match status" value="1"/>
</dbReference>
<dbReference type="InterPro" id="IPR036097">
    <property type="entry name" value="HisK_dim/P_sf"/>
</dbReference>
<feature type="domain" description="Histidine kinase" evidence="9">
    <location>
        <begin position="231"/>
        <end position="419"/>
    </location>
</feature>
<evidence type="ECO:0000256" key="2">
    <source>
        <dbReference type="ARBA" id="ARBA00012438"/>
    </source>
</evidence>
<comment type="catalytic activity">
    <reaction evidence="1">
        <text>ATP + protein L-histidine = ADP + protein N-phospho-L-histidine.</text>
        <dbReference type="EC" id="2.7.13.3"/>
    </reaction>
</comment>
<dbReference type="STRING" id="45658.VSVS12_02105"/>
<gene>
    <name evidence="10" type="primary">tctE</name>
    <name evidence="10" type="ORF">VSVS05_00864</name>
</gene>
<evidence type="ECO:0000256" key="6">
    <source>
        <dbReference type="ARBA" id="ARBA00022777"/>
    </source>
</evidence>
<feature type="transmembrane region" description="Helical" evidence="8">
    <location>
        <begin position="143"/>
        <end position="166"/>
    </location>
</feature>
<evidence type="ECO:0000256" key="4">
    <source>
        <dbReference type="ARBA" id="ARBA00022679"/>
    </source>
</evidence>
<evidence type="ECO:0000313" key="11">
    <source>
        <dbReference type="Proteomes" id="UP000092528"/>
    </source>
</evidence>
<evidence type="ECO:0000256" key="7">
    <source>
        <dbReference type="ARBA" id="ARBA00022989"/>
    </source>
</evidence>
<evidence type="ECO:0000256" key="5">
    <source>
        <dbReference type="ARBA" id="ARBA00022692"/>
    </source>
</evidence>
<dbReference type="Pfam" id="PF00512">
    <property type="entry name" value="HisKA"/>
    <property type="match status" value="1"/>
</dbReference>
<dbReference type="SMART" id="SM00387">
    <property type="entry name" value="HATPase_c"/>
    <property type="match status" value="1"/>
</dbReference>
<dbReference type="Proteomes" id="UP000092528">
    <property type="component" value="Chromosome 1"/>
</dbReference>
<feature type="transmembrane region" description="Helical" evidence="8">
    <location>
        <begin position="15"/>
        <end position="38"/>
    </location>
</feature>
<keyword evidence="11" id="KW-1185">Reference proteome</keyword>
<dbReference type="Pfam" id="PF02518">
    <property type="entry name" value="HATPase_c"/>
    <property type="match status" value="1"/>
</dbReference>
<dbReference type="PATRIC" id="fig|45658.7.peg.828"/>
<keyword evidence="7 8" id="KW-1133">Transmembrane helix</keyword>
<dbReference type="GO" id="GO:0005886">
    <property type="term" value="C:plasma membrane"/>
    <property type="evidence" value="ECO:0007669"/>
    <property type="project" value="TreeGrafter"/>
</dbReference>
<sequence length="419" mass="47097">MINLLNSTRSLTGRLAVFFIGISIALGLFTLVIFSLALHWSEDRVGERRILLDKDIAIERFIAGESGEIKIDVLTIAYNDLSLIPEVYQHDLSGKSHFLGELEPSLERDSRMVYKGQYTDQGQLRDIVLLTTIDTVEFSAEEIVYSSIIVVTMIALLMFLFGTLLYRLSKRLIEPLNGIVLQLEQQSGDSESEFTISNEAAQEFQVLTQQLNQYRSDLHLVLKREQAFARYASHELRTPITVVKGANKLLARSEQTEFNQRQISRIDSATVQMSSMVDALLSLVRYERNTDDTPLRRVTESELNTIVMSNSSQAHEKALCINLLIESLPQVQATPAVLNMILGNLIRNAIAATAHGEVTIHVTEQRVTITDDGAGLSDQPSLHGHGLGLLIVEDLSRRYQWHFELYNHPTRGCVAKITF</sequence>
<dbReference type="SMART" id="SM00388">
    <property type="entry name" value="HisKA"/>
    <property type="match status" value="1"/>
</dbReference>
<accession>A0A1C7F792</accession>
<protein>
    <recommendedName>
        <fullName evidence="2">histidine kinase</fullName>
        <ecNumber evidence="2">2.7.13.3</ecNumber>
    </recommendedName>
</protein>
<dbReference type="InterPro" id="IPR036890">
    <property type="entry name" value="HATPase_C_sf"/>
</dbReference>